<comment type="caution">
    <text evidence="6">The sequence shown here is derived from an EMBL/GenBank/DDBJ whole genome shotgun (WGS) entry which is preliminary data.</text>
</comment>
<keyword evidence="7" id="KW-1185">Reference proteome</keyword>
<dbReference type="InterPro" id="IPR050121">
    <property type="entry name" value="Cytochrome_P450_monoxygenase"/>
</dbReference>
<accession>A0AAJ0F3F6</accession>
<feature type="binding site" description="axial binding residue" evidence="4">
    <location>
        <position position="459"/>
    </location>
    <ligand>
        <name>heme</name>
        <dbReference type="ChEBI" id="CHEBI:30413"/>
    </ligand>
    <ligandPart>
        <name>Fe</name>
        <dbReference type="ChEBI" id="CHEBI:18248"/>
    </ligandPart>
</feature>
<keyword evidence="5" id="KW-0732">Signal</keyword>
<dbReference type="SUPFAM" id="SSF48264">
    <property type="entry name" value="Cytochrome P450"/>
    <property type="match status" value="1"/>
</dbReference>
<evidence type="ECO:0000313" key="6">
    <source>
        <dbReference type="EMBL" id="KAK1752187.1"/>
    </source>
</evidence>
<dbReference type="InterPro" id="IPR002401">
    <property type="entry name" value="Cyt_P450_E_grp-I"/>
</dbReference>
<name>A0AAJ0F3F6_9PEZI</name>
<dbReference type="CDD" id="cd11060">
    <property type="entry name" value="CYP57A1-like"/>
    <property type="match status" value="1"/>
</dbReference>
<dbReference type="Pfam" id="PF00067">
    <property type="entry name" value="p450"/>
    <property type="match status" value="1"/>
</dbReference>
<keyword evidence="1 4" id="KW-0349">Heme</keyword>
<evidence type="ECO:0000313" key="7">
    <source>
        <dbReference type="Proteomes" id="UP001239445"/>
    </source>
</evidence>
<feature type="signal peptide" evidence="5">
    <location>
        <begin position="1"/>
        <end position="19"/>
    </location>
</feature>
<dbReference type="PRINTS" id="PR00463">
    <property type="entry name" value="EP450I"/>
</dbReference>
<dbReference type="GO" id="GO:0005506">
    <property type="term" value="F:iron ion binding"/>
    <property type="evidence" value="ECO:0007669"/>
    <property type="project" value="InterPro"/>
</dbReference>
<feature type="chain" id="PRO_5042491025" evidence="5">
    <location>
        <begin position="20"/>
        <end position="520"/>
    </location>
</feature>
<dbReference type="AlphaFoldDB" id="A0AAJ0F3F6"/>
<keyword evidence="3 4" id="KW-0408">Iron</keyword>
<dbReference type="GO" id="GO:0020037">
    <property type="term" value="F:heme binding"/>
    <property type="evidence" value="ECO:0007669"/>
    <property type="project" value="InterPro"/>
</dbReference>
<dbReference type="InterPro" id="IPR036396">
    <property type="entry name" value="Cyt_P450_sf"/>
</dbReference>
<sequence length="520" mass="58189">MYWALAILTGLALSLWVSREVYIWHVYMDVPCPFSNSLSCNWTLATKGYRGTLFEWQKMLHEKYGPLVRIGPYHVLTNDPAVYRRVNSVRSNYFKSVWYNVLARFTKGQDNLVSMGGRSNMARHRELHSLLGPSFSGKENTSPTQEEAVDKQIAALINLLATKYVQATPSESFRPCDFSAIGQYFTLDVISSIVWSQPFGFLADADVGSYIHTLDGFLPIRGVIGSLTILPWLKPLIYANLPTPGDEFGIGRLQGMAKRCVEERLLQAAKEAEGKADDHLPRDMLASFMSKGLEGQELLNQVFLSIVAGSDTVGTTLRLAMAFLVVTPAAYHRLCREIADGIISGRVSSPVVRDSECRAMPYLQAVIKETLRLFPVPGELYKEVPPEGDTVEGHWLPPGTWLGVNLGSMMVRPDVWGHDAEIFRPERWLEAAAEDDGGERYRAMIAVWDLGFGAGKSQCLGKPVALFELGKVIVELLRHFDFAAVHPHQPLSVKAFALYLIRDQLLRVTKKEPDWVTRGW</sequence>
<gene>
    <name evidence="6" type="ORF">QBC47DRAFT_350269</name>
</gene>
<dbReference type="PRINTS" id="PR00385">
    <property type="entry name" value="P450"/>
</dbReference>
<dbReference type="EMBL" id="MU839840">
    <property type="protein sequence ID" value="KAK1752187.1"/>
    <property type="molecule type" value="Genomic_DNA"/>
</dbReference>
<dbReference type="GO" id="GO:0016705">
    <property type="term" value="F:oxidoreductase activity, acting on paired donors, with incorporation or reduction of molecular oxygen"/>
    <property type="evidence" value="ECO:0007669"/>
    <property type="project" value="InterPro"/>
</dbReference>
<keyword evidence="2 4" id="KW-0479">Metal-binding</keyword>
<evidence type="ECO:0000256" key="5">
    <source>
        <dbReference type="SAM" id="SignalP"/>
    </source>
</evidence>
<dbReference type="GO" id="GO:0004497">
    <property type="term" value="F:monooxygenase activity"/>
    <property type="evidence" value="ECO:0007669"/>
    <property type="project" value="InterPro"/>
</dbReference>
<reference evidence="6" key="1">
    <citation type="submission" date="2023-06" db="EMBL/GenBank/DDBJ databases">
        <title>Genome-scale phylogeny and comparative genomics of the fungal order Sordariales.</title>
        <authorList>
            <consortium name="Lawrence Berkeley National Laboratory"/>
            <person name="Hensen N."/>
            <person name="Bonometti L."/>
            <person name="Westerberg I."/>
            <person name="Brannstrom I.O."/>
            <person name="Guillou S."/>
            <person name="Cros-Aarteil S."/>
            <person name="Calhoun S."/>
            <person name="Haridas S."/>
            <person name="Kuo A."/>
            <person name="Mondo S."/>
            <person name="Pangilinan J."/>
            <person name="Riley R."/>
            <person name="Labutti K."/>
            <person name="Andreopoulos B."/>
            <person name="Lipzen A."/>
            <person name="Chen C."/>
            <person name="Yanf M."/>
            <person name="Daum C."/>
            <person name="Ng V."/>
            <person name="Clum A."/>
            <person name="Steindorff A."/>
            <person name="Ohm R."/>
            <person name="Martin F."/>
            <person name="Silar P."/>
            <person name="Natvig D."/>
            <person name="Lalanne C."/>
            <person name="Gautier V."/>
            <person name="Ament-Velasquez S.L."/>
            <person name="Kruys A."/>
            <person name="Hutchinson M.I."/>
            <person name="Powell A.J."/>
            <person name="Barry K."/>
            <person name="Miller A.N."/>
            <person name="Grigoriev I.V."/>
            <person name="Debuchy R."/>
            <person name="Gladieux P."/>
            <person name="Thoren M.H."/>
            <person name="Johannesson H."/>
        </authorList>
    </citation>
    <scope>NUCLEOTIDE SEQUENCE</scope>
    <source>
        <strain evidence="6">PSN4</strain>
    </source>
</reference>
<proteinExistence type="predicted"/>
<evidence type="ECO:0000256" key="4">
    <source>
        <dbReference type="PIRSR" id="PIRSR602401-1"/>
    </source>
</evidence>
<protein>
    <submittedName>
        <fullName evidence="6">Pisatin demethylase 13</fullName>
    </submittedName>
</protein>
<evidence type="ECO:0000256" key="2">
    <source>
        <dbReference type="ARBA" id="ARBA00022723"/>
    </source>
</evidence>
<comment type="cofactor">
    <cofactor evidence="4">
        <name>heme</name>
        <dbReference type="ChEBI" id="CHEBI:30413"/>
    </cofactor>
</comment>
<evidence type="ECO:0000256" key="3">
    <source>
        <dbReference type="ARBA" id="ARBA00023004"/>
    </source>
</evidence>
<dbReference type="PANTHER" id="PTHR24305:SF168">
    <property type="entry name" value="P450, PUTATIVE (EUROFUNG)-RELATED"/>
    <property type="match status" value="1"/>
</dbReference>
<dbReference type="Proteomes" id="UP001239445">
    <property type="component" value="Unassembled WGS sequence"/>
</dbReference>
<organism evidence="6 7">
    <name type="scientific">Echria macrotheca</name>
    <dbReference type="NCBI Taxonomy" id="438768"/>
    <lineage>
        <taxon>Eukaryota</taxon>
        <taxon>Fungi</taxon>
        <taxon>Dikarya</taxon>
        <taxon>Ascomycota</taxon>
        <taxon>Pezizomycotina</taxon>
        <taxon>Sordariomycetes</taxon>
        <taxon>Sordariomycetidae</taxon>
        <taxon>Sordariales</taxon>
        <taxon>Schizotheciaceae</taxon>
        <taxon>Echria</taxon>
    </lineage>
</organism>
<dbReference type="PANTHER" id="PTHR24305">
    <property type="entry name" value="CYTOCHROME P450"/>
    <property type="match status" value="1"/>
</dbReference>
<dbReference type="InterPro" id="IPR001128">
    <property type="entry name" value="Cyt_P450"/>
</dbReference>
<dbReference type="Gene3D" id="1.10.630.10">
    <property type="entry name" value="Cytochrome P450"/>
    <property type="match status" value="1"/>
</dbReference>
<evidence type="ECO:0000256" key="1">
    <source>
        <dbReference type="ARBA" id="ARBA00022617"/>
    </source>
</evidence>